<keyword evidence="3" id="KW-1185">Reference proteome</keyword>
<dbReference type="EMBL" id="PVWG01000019">
    <property type="protein sequence ID" value="PSB18224.1"/>
    <property type="molecule type" value="Genomic_DNA"/>
</dbReference>
<dbReference type="RefSeq" id="WP_073073212.1">
    <property type="nucleotide sequence ID" value="NZ_MPPI01000021.1"/>
</dbReference>
<protein>
    <submittedName>
        <fullName evidence="2">DUF2809 domain-containing protein</fullName>
    </submittedName>
</protein>
<reference evidence="2 3" key="2">
    <citation type="submission" date="2018-03" db="EMBL/GenBank/DDBJ databases">
        <title>The ancient ancestry and fast evolution of plastids.</title>
        <authorList>
            <person name="Moore K.R."/>
            <person name="Magnabosco C."/>
            <person name="Momper L."/>
            <person name="Gold D.A."/>
            <person name="Bosak T."/>
            <person name="Fournier G.P."/>
        </authorList>
    </citation>
    <scope>NUCLEOTIDE SEQUENCE [LARGE SCALE GENOMIC DNA]</scope>
    <source>
        <strain evidence="2 3">ULC007</strain>
    </source>
</reference>
<evidence type="ECO:0000313" key="2">
    <source>
        <dbReference type="EMBL" id="PSB18224.1"/>
    </source>
</evidence>
<dbReference type="AlphaFoldDB" id="A0A2T1DCP8"/>
<comment type="caution">
    <text evidence="2">The sequence shown here is derived from an EMBL/GenBank/DDBJ whole genome shotgun (WGS) entry which is preliminary data.</text>
</comment>
<gene>
    <name evidence="2" type="ORF">C7B65_16095</name>
</gene>
<organism evidence="2 3">
    <name type="scientific">Phormidesmis priestleyi ULC007</name>
    <dbReference type="NCBI Taxonomy" id="1920490"/>
    <lineage>
        <taxon>Bacteria</taxon>
        <taxon>Bacillati</taxon>
        <taxon>Cyanobacteriota</taxon>
        <taxon>Cyanophyceae</taxon>
        <taxon>Leptolyngbyales</taxon>
        <taxon>Leptolyngbyaceae</taxon>
        <taxon>Phormidesmis</taxon>
    </lineage>
</organism>
<keyword evidence="1" id="KW-0472">Membrane</keyword>
<dbReference type="InterPro" id="IPR021257">
    <property type="entry name" value="DUF2809"/>
</dbReference>
<feature type="transmembrane region" description="Helical" evidence="1">
    <location>
        <begin position="30"/>
        <end position="48"/>
    </location>
</feature>
<sequence>MSYRVALLVCAIALLPIGYAVRFSQGGAEWLHDIGGSLTYQIFWILLVMGCYPKASVMRVAIAVFLTSCAIEFLQLWKPPFLQAIRATLPGRLVLGNTFGWSDFPPYFVGSFLGWAGVKTLRRLTRRT</sequence>
<proteinExistence type="predicted"/>
<keyword evidence="1" id="KW-0812">Transmembrane</keyword>
<name>A0A2T1DCP8_9CYAN</name>
<reference evidence="2 3" key="1">
    <citation type="submission" date="2018-02" db="EMBL/GenBank/DDBJ databases">
        <authorList>
            <person name="Cohen D.B."/>
            <person name="Kent A.D."/>
        </authorList>
    </citation>
    <scope>NUCLEOTIDE SEQUENCE [LARGE SCALE GENOMIC DNA]</scope>
    <source>
        <strain evidence="2 3">ULC007</strain>
    </source>
</reference>
<evidence type="ECO:0000256" key="1">
    <source>
        <dbReference type="SAM" id="Phobius"/>
    </source>
</evidence>
<evidence type="ECO:0000313" key="3">
    <source>
        <dbReference type="Proteomes" id="UP000238634"/>
    </source>
</evidence>
<feature type="transmembrane region" description="Helical" evidence="1">
    <location>
        <begin position="60"/>
        <end position="78"/>
    </location>
</feature>
<feature type="transmembrane region" description="Helical" evidence="1">
    <location>
        <begin position="98"/>
        <end position="118"/>
    </location>
</feature>
<keyword evidence="1" id="KW-1133">Transmembrane helix</keyword>
<accession>A0A2T1DCP8</accession>
<dbReference type="OrthoDB" id="512727at2"/>
<dbReference type="STRING" id="1920490.GCA_001895925_01041"/>
<dbReference type="Pfam" id="PF10990">
    <property type="entry name" value="DUF2809"/>
    <property type="match status" value="1"/>
</dbReference>
<dbReference type="Proteomes" id="UP000238634">
    <property type="component" value="Unassembled WGS sequence"/>
</dbReference>